<sequence>MALSAPTPTGDRASGRPAGAARRPVPAWRQTLRMTRVELLLFYRYRTAAYIAVVPLFLLFPALTLSGQDNPAGIDAGAFYTASVFILTPITLGIMHMPNVYAARRESMLLKRYRVAGVPASALFGATTLAVSAVVAVLCAVIAAVLVGRFGEAPADPVLLALGIALCTVQMCLFGALFTNLARNAESAQMISMVPFLGMLLLSGSMIPVDFLPEAVRTGLSLLPFLPAVDLVRSAYFGQDLFAGAMQAEALGGLGLWAASLPALLVMAVWTAIAAYLLRFFRWDPRQGG</sequence>
<feature type="region of interest" description="Disordered" evidence="5">
    <location>
        <begin position="1"/>
        <end position="22"/>
    </location>
</feature>
<feature type="transmembrane region" description="Helical" evidence="6">
    <location>
        <begin position="158"/>
        <end position="178"/>
    </location>
</feature>
<feature type="domain" description="ABC-2 type transporter transmembrane" evidence="7">
    <location>
        <begin position="28"/>
        <end position="237"/>
    </location>
</feature>
<dbReference type="GO" id="GO:0016020">
    <property type="term" value="C:membrane"/>
    <property type="evidence" value="ECO:0007669"/>
    <property type="project" value="UniProtKB-SubCell"/>
</dbReference>
<evidence type="ECO:0000259" key="7">
    <source>
        <dbReference type="Pfam" id="PF01061"/>
    </source>
</evidence>
<keyword evidence="9" id="KW-1185">Reference proteome</keyword>
<feature type="transmembrane region" description="Helical" evidence="6">
    <location>
        <begin position="122"/>
        <end position="146"/>
    </location>
</feature>
<evidence type="ECO:0000256" key="3">
    <source>
        <dbReference type="ARBA" id="ARBA00022989"/>
    </source>
</evidence>
<evidence type="ECO:0000313" key="8">
    <source>
        <dbReference type="EMBL" id="MBB5434321.1"/>
    </source>
</evidence>
<comment type="caution">
    <text evidence="8">The sequence shown here is derived from an EMBL/GenBank/DDBJ whole genome shotgun (WGS) entry which is preliminary data.</text>
</comment>
<feature type="transmembrane region" description="Helical" evidence="6">
    <location>
        <begin position="43"/>
        <end position="65"/>
    </location>
</feature>
<dbReference type="InterPro" id="IPR013525">
    <property type="entry name" value="ABC2_TM"/>
</dbReference>
<dbReference type="Proteomes" id="UP000572635">
    <property type="component" value="Unassembled WGS sequence"/>
</dbReference>
<dbReference type="InterPro" id="IPR051784">
    <property type="entry name" value="Nod_factor_ABC_transporter"/>
</dbReference>
<gene>
    <name evidence="8" type="ORF">HDA36_004405</name>
</gene>
<protein>
    <submittedName>
        <fullName evidence="8">ABC-2 type transport system permease protein</fullName>
    </submittedName>
</protein>
<feature type="transmembrane region" description="Helical" evidence="6">
    <location>
        <begin position="256"/>
        <end position="278"/>
    </location>
</feature>
<comment type="subcellular location">
    <subcellularLocation>
        <location evidence="1">Membrane</location>
        <topology evidence="1">Multi-pass membrane protein</topology>
    </subcellularLocation>
</comment>
<dbReference type="GO" id="GO:0140359">
    <property type="term" value="F:ABC-type transporter activity"/>
    <property type="evidence" value="ECO:0007669"/>
    <property type="project" value="InterPro"/>
</dbReference>
<dbReference type="EMBL" id="JACHDB010000001">
    <property type="protein sequence ID" value="MBB5434321.1"/>
    <property type="molecule type" value="Genomic_DNA"/>
</dbReference>
<dbReference type="RefSeq" id="WP_184394837.1">
    <property type="nucleotide sequence ID" value="NZ_BAAAJD010000004.1"/>
</dbReference>
<evidence type="ECO:0000256" key="4">
    <source>
        <dbReference type="ARBA" id="ARBA00023136"/>
    </source>
</evidence>
<feature type="compositionally biased region" description="Low complexity" evidence="5">
    <location>
        <begin position="10"/>
        <end position="22"/>
    </location>
</feature>
<dbReference type="AlphaFoldDB" id="A0A7W8VF89"/>
<name>A0A7W8VF89_9ACTN</name>
<feature type="transmembrane region" description="Helical" evidence="6">
    <location>
        <begin position="190"/>
        <end position="209"/>
    </location>
</feature>
<evidence type="ECO:0000256" key="6">
    <source>
        <dbReference type="SAM" id="Phobius"/>
    </source>
</evidence>
<dbReference type="PANTHER" id="PTHR43229">
    <property type="entry name" value="NODULATION PROTEIN J"/>
    <property type="match status" value="1"/>
</dbReference>
<evidence type="ECO:0000256" key="5">
    <source>
        <dbReference type="SAM" id="MobiDB-lite"/>
    </source>
</evidence>
<dbReference type="PANTHER" id="PTHR43229:SF2">
    <property type="entry name" value="NODULATION PROTEIN J"/>
    <property type="match status" value="1"/>
</dbReference>
<evidence type="ECO:0000256" key="1">
    <source>
        <dbReference type="ARBA" id="ARBA00004141"/>
    </source>
</evidence>
<proteinExistence type="predicted"/>
<reference evidence="8 9" key="1">
    <citation type="submission" date="2020-08" db="EMBL/GenBank/DDBJ databases">
        <title>Sequencing the genomes of 1000 actinobacteria strains.</title>
        <authorList>
            <person name="Klenk H.-P."/>
        </authorList>
    </citation>
    <scope>NUCLEOTIDE SEQUENCE [LARGE SCALE GENOMIC DNA]</scope>
    <source>
        <strain evidence="8 9">DSM 44551</strain>
    </source>
</reference>
<evidence type="ECO:0000313" key="9">
    <source>
        <dbReference type="Proteomes" id="UP000572635"/>
    </source>
</evidence>
<keyword evidence="4 6" id="KW-0472">Membrane</keyword>
<evidence type="ECO:0000256" key="2">
    <source>
        <dbReference type="ARBA" id="ARBA00022692"/>
    </source>
</evidence>
<accession>A0A7W8VF89</accession>
<organism evidence="8 9">
    <name type="scientific">Nocardiopsis composta</name>
    <dbReference type="NCBI Taxonomy" id="157465"/>
    <lineage>
        <taxon>Bacteria</taxon>
        <taxon>Bacillati</taxon>
        <taxon>Actinomycetota</taxon>
        <taxon>Actinomycetes</taxon>
        <taxon>Streptosporangiales</taxon>
        <taxon>Nocardiopsidaceae</taxon>
        <taxon>Nocardiopsis</taxon>
    </lineage>
</organism>
<keyword evidence="3 6" id="KW-1133">Transmembrane helix</keyword>
<feature type="transmembrane region" description="Helical" evidence="6">
    <location>
        <begin position="77"/>
        <end position="101"/>
    </location>
</feature>
<keyword evidence="2 6" id="KW-0812">Transmembrane</keyword>
<dbReference type="Pfam" id="PF01061">
    <property type="entry name" value="ABC2_membrane"/>
    <property type="match status" value="1"/>
</dbReference>